<evidence type="ECO:0000313" key="12">
    <source>
        <dbReference type="Proteomes" id="UP001240777"/>
    </source>
</evidence>
<evidence type="ECO:0000256" key="2">
    <source>
        <dbReference type="ARBA" id="ARBA00022485"/>
    </source>
</evidence>
<dbReference type="Proteomes" id="UP001177258">
    <property type="component" value="Unassembled WGS sequence"/>
</dbReference>
<evidence type="ECO:0000259" key="8">
    <source>
        <dbReference type="Pfam" id="PF13186"/>
    </source>
</evidence>
<dbReference type="PANTHER" id="PTHR43787:SF10">
    <property type="entry name" value="COFACTOR MODIFYING PROTEIN"/>
    <property type="match status" value="1"/>
</dbReference>
<keyword evidence="4" id="KW-0479">Metal-binding</keyword>
<comment type="caution">
    <text evidence="10">The sequence shown here is derived from an EMBL/GenBank/DDBJ whole genome shotgun (WGS) entry which is preliminary data.</text>
</comment>
<keyword evidence="2" id="KW-0004">4Fe-4S</keyword>
<dbReference type="EMBL" id="JAUYZK010000013">
    <property type="protein sequence ID" value="MDP2539661.1"/>
    <property type="molecule type" value="Genomic_DNA"/>
</dbReference>
<dbReference type="GO" id="GO:0046872">
    <property type="term" value="F:metal ion binding"/>
    <property type="evidence" value="ECO:0007669"/>
    <property type="project" value="UniProtKB-KW"/>
</dbReference>
<dbReference type="Pfam" id="PF13186">
    <property type="entry name" value="SPASM"/>
    <property type="match status" value="1"/>
</dbReference>
<dbReference type="GO" id="GO:0003824">
    <property type="term" value="F:catalytic activity"/>
    <property type="evidence" value="ECO:0007669"/>
    <property type="project" value="InterPro"/>
</dbReference>
<evidence type="ECO:0000313" key="9">
    <source>
        <dbReference type="EMBL" id="MDO7253733.1"/>
    </source>
</evidence>
<sequence>MFRFKKIYIEISDICGLSCSFCPAPKNTRKIMDIDLFQKACLQSASLTNTVSLHLLGDPCALKNLEEYLKIAHSYGLDVDLVTSGFYLHNNDFDLLIKPPIHQLSISLNAGFDEGNQAKLSDDYLKNIFDLCRYKILQNTSSFINLRLQDTTIQTLSWVKEKILCEFGIEDNDFSSRFRLGKKVFLNITKTFQWPDLKNSSNQKQKYCHGLISQIGILSNGLVVPCCIDARGYIGLGNLKDSDILDIINTPKALKIKEGFVRGEALEELCRNCKYPAKHY</sequence>
<keyword evidence="5" id="KW-0408">Iron</keyword>
<evidence type="ECO:0000259" key="7">
    <source>
        <dbReference type="Pfam" id="PF04055"/>
    </source>
</evidence>
<keyword evidence="12" id="KW-1185">Reference proteome</keyword>
<reference evidence="10 12" key="1">
    <citation type="submission" date="2023-07" db="EMBL/GenBank/DDBJ databases">
        <title>Unpublished Manusciprt.</title>
        <authorList>
            <person name="Aydin F."/>
            <person name="Tarhane S."/>
            <person name="Saticioglu I.B."/>
            <person name="Karakaya E."/>
            <person name="Abay S."/>
            <person name="Guran O."/>
            <person name="Bozkurt E."/>
            <person name="Uzum N."/>
            <person name="Olgun K."/>
            <person name="Jablonski D."/>
        </authorList>
    </citation>
    <scope>NUCLEOTIDE SEQUENCE</scope>
    <source>
        <strain evidence="12">faydin-H75</strain>
        <strain evidence="10">Faydin-H76</strain>
    </source>
</reference>
<dbReference type="SFLD" id="SFLDS00029">
    <property type="entry name" value="Radical_SAM"/>
    <property type="match status" value="1"/>
</dbReference>
<dbReference type="SUPFAM" id="SSF102114">
    <property type="entry name" value="Radical SAM enzymes"/>
    <property type="match status" value="1"/>
</dbReference>
<evidence type="ECO:0000256" key="6">
    <source>
        <dbReference type="ARBA" id="ARBA00023014"/>
    </source>
</evidence>
<evidence type="ECO:0000256" key="1">
    <source>
        <dbReference type="ARBA" id="ARBA00001966"/>
    </source>
</evidence>
<dbReference type="EMBL" id="JAUPEV010000013">
    <property type="protein sequence ID" value="MDO7253733.1"/>
    <property type="molecule type" value="Genomic_DNA"/>
</dbReference>
<proteinExistence type="predicted"/>
<evidence type="ECO:0000313" key="11">
    <source>
        <dbReference type="Proteomes" id="UP001177258"/>
    </source>
</evidence>
<feature type="domain" description="4Fe4S-binding SPASM" evidence="8">
    <location>
        <begin position="208"/>
        <end position="274"/>
    </location>
</feature>
<feature type="domain" description="Radical SAM core" evidence="7">
    <location>
        <begin position="9"/>
        <end position="132"/>
    </location>
</feature>
<protein>
    <submittedName>
        <fullName evidence="10">SPASM domain-containing protein</fullName>
    </submittedName>
</protein>
<accession>A0AA90TCH0</accession>
<evidence type="ECO:0000256" key="4">
    <source>
        <dbReference type="ARBA" id="ARBA00022723"/>
    </source>
</evidence>
<dbReference type="InterPro" id="IPR007197">
    <property type="entry name" value="rSAM"/>
</dbReference>
<evidence type="ECO:0000256" key="5">
    <source>
        <dbReference type="ARBA" id="ARBA00023004"/>
    </source>
</evidence>
<evidence type="ECO:0000313" key="10">
    <source>
        <dbReference type="EMBL" id="MDP2539661.1"/>
    </source>
</evidence>
<evidence type="ECO:0000256" key="3">
    <source>
        <dbReference type="ARBA" id="ARBA00022691"/>
    </source>
</evidence>
<gene>
    <name evidence="9" type="ORF">Q5I04_07400</name>
    <name evidence="10" type="ORF">Q5I06_07730</name>
</gene>
<keyword evidence="3" id="KW-0949">S-adenosyl-L-methionine</keyword>
<dbReference type="AlphaFoldDB" id="A0AA90TCH0"/>
<dbReference type="Pfam" id="PF04055">
    <property type="entry name" value="Radical_SAM"/>
    <property type="match status" value="1"/>
</dbReference>
<dbReference type="InterPro" id="IPR023885">
    <property type="entry name" value="4Fe4S-binding_SPASM_dom"/>
</dbReference>
<reference evidence="9 11" key="3">
    <citation type="journal article" date="2024" name="Syst. Appl. Microbiol.">
        <title>Helicobacter cappadocius sp. nov., from lizards: The first psychrotrophic Helicobacter species.</title>
        <authorList>
            <person name="Aydin F."/>
            <person name="Tarhane S."/>
            <person name="Karakaya E."/>
            <person name="Abay S."/>
            <person name="Kayman T."/>
            <person name="Guran O."/>
            <person name="Bozkurt E."/>
            <person name="Uzum N."/>
            <person name="Avci A."/>
            <person name="Olgun K."/>
            <person name="Jablonski D."/>
            <person name="Guran C."/>
            <person name="Burcin Saticioglu I."/>
        </authorList>
    </citation>
    <scope>NUCLEOTIDE SEQUENCE [LARGE SCALE GENOMIC DNA]</scope>
    <source>
        <strain evidence="9">Faydin-H75</strain>
        <strain evidence="11">faydin-H76</strain>
    </source>
</reference>
<keyword evidence="6" id="KW-0411">Iron-sulfur</keyword>
<dbReference type="Proteomes" id="UP001240777">
    <property type="component" value="Unassembled WGS sequence"/>
</dbReference>
<dbReference type="Gene3D" id="3.20.20.70">
    <property type="entry name" value="Aldolase class I"/>
    <property type="match status" value="1"/>
</dbReference>
<dbReference type="PANTHER" id="PTHR43787">
    <property type="entry name" value="FEMO COFACTOR BIOSYNTHESIS PROTEIN NIFB-RELATED"/>
    <property type="match status" value="1"/>
</dbReference>
<dbReference type="InterPro" id="IPR058240">
    <property type="entry name" value="rSAM_sf"/>
</dbReference>
<name>A0AA90TCH0_9HELI</name>
<dbReference type="GO" id="GO:0051539">
    <property type="term" value="F:4 iron, 4 sulfur cluster binding"/>
    <property type="evidence" value="ECO:0007669"/>
    <property type="project" value="UniProtKB-KW"/>
</dbReference>
<dbReference type="InterPro" id="IPR013785">
    <property type="entry name" value="Aldolase_TIM"/>
</dbReference>
<reference evidence="9" key="2">
    <citation type="submission" date="2023-07" db="EMBL/GenBank/DDBJ databases">
        <authorList>
            <person name="Aydin F."/>
            <person name="Tarhane S."/>
            <person name="Saticioglu I.B."/>
            <person name="Karakaya E."/>
            <person name="Abay S."/>
            <person name="Guran O."/>
            <person name="Bozkurt E."/>
            <person name="Uzum N."/>
            <person name="Olgun K."/>
            <person name="Jablonski D."/>
        </authorList>
    </citation>
    <scope>NUCLEOTIDE SEQUENCE</scope>
    <source>
        <strain evidence="9">Faydin-H75</strain>
    </source>
</reference>
<comment type="cofactor">
    <cofactor evidence="1">
        <name>[4Fe-4S] cluster</name>
        <dbReference type="ChEBI" id="CHEBI:49883"/>
    </cofactor>
</comment>
<dbReference type="CDD" id="cd01335">
    <property type="entry name" value="Radical_SAM"/>
    <property type="match status" value="1"/>
</dbReference>
<dbReference type="RefSeq" id="WP_305517574.1">
    <property type="nucleotide sequence ID" value="NZ_JAUPEV010000013.1"/>
</dbReference>
<organism evidence="10 11">
    <name type="scientific">Helicobacter cappadocius</name>
    <dbReference type="NCBI Taxonomy" id="3063998"/>
    <lineage>
        <taxon>Bacteria</taxon>
        <taxon>Pseudomonadati</taxon>
        <taxon>Campylobacterota</taxon>
        <taxon>Epsilonproteobacteria</taxon>
        <taxon>Campylobacterales</taxon>
        <taxon>Helicobacteraceae</taxon>
        <taxon>Helicobacter</taxon>
    </lineage>
</organism>